<dbReference type="EC" id="2.7.1.148" evidence="2 9"/>
<evidence type="ECO:0000256" key="2">
    <source>
        <dbReference type="ARBA" id="ARBA00012052"/>
    </source>
</evidence>
<dbReference type="RefSeq" id="WP_141603036.1">
    <property type="nucleotide sequence ID" value="NZ_JARMSB010000035.1"/>
</dbReference>
<feature type="domain" description="GHMP kinase N-terminal" evidence="10">
    <location>
        <begin position="65"/>
        <end position="143"/>
    </location>
</feature>
<dbReference type="FunFam" id="3.30.70.890:FF:000006">
    <property type="entry name" value="4-diphosphocytidyl-2-C-methyl-D-erythritol kinase"/>
    <property type="match status" value="1"/>
</dbReference>
<comment type="similarity">
    <text evidence="1 9">Belongs to the GHMP kinase family. IspE subfamily.</text>
</comment>
<dbReference type="GO" id="GO:0016114">
    <property type="term" value="P:terpenoid biosynthetic process"/>
    <property type="evidence" value="ECO:0007669"/>
    <property type="project" value="UniProtKB-UniRule"/>
</dbReference>
<dbReference type="Pfam" id="PF00288">
    <property type="entry name" value="GHMP_kinases_N"/>
    <property type="match status" value="1"/>
</dbReference>
<comment type="caution">
    <text evidence="12">The sequence shown here is derived from an EMBL/GenBank/DDBJ whole genome shotgun (WGS) entry which is preliminary data.</text>
</comment>
<organism evidence="12 13">
    <name type="scientific">Ureibacillus terrenus</name>
    <dbReference type="NCBI Taxonomy" id="118246"/>
    <lineage>
        <taxon>Bacteria</taxon>
        <taxon>Bacillati</taxon>
        <taxon>Bacillota</taxon>
        <taxon>Bacilli</taxon>
        <taxon>Bacillales</taxon>
        <taxon>Caryophanaceae</taxon>
        <taxon>Ureibacillus</taxon>
    </lineage>
</organism>
<protein>
    <recommendedName>
        <fullName evidence="3 9">4-diphosphocytidyl-2-C-methyl-D-erythritol kinase</fullName>
        <shortName evidence="9">CMK</shortName>
        <ecNumber evidence="2 9">2.7.1.148</ecNumber>
    </recommendedName>
    <alternativeName>
        <fullName evidence="8 9">4-(cytidine-5'-diphospho)-2-C-methyl-D-erythritol kinase</fullName>
    </alternativeName>
</protein>
<evidence type="ECO:0000313" key="13">
    <source>
        <dbReference type="Proteomes" id="UP000315753"/>
    </source>
</evidence>
<dbReference type="InterPro" id="IPR013750">
    <property type="entry name" value="GHMP_kinase_C_dom"/>
</dbReference>
<dbReference type="FunFam" id="3.30.230.10:FF:000029">
    <property type="entry name" value="4-diphosphocytidyl-2-C-methyl-D-erythritol kinase"/>
    <property type="match status" value="1"/>
</dbReference>
<sequence>MLYVKAPAKINLTLDVLFKRPDQYHEVEMVMTTIDLADRIELDLRSDGKILVYSSSGIVPEDERNLAYQAAMLLKNTYQVDEGATITIHKEIPVAAGLAGGSSDAAATLRGLNKLWNLNISIDALAELGAKIGSDVPFCVYGGTALATGRGEKIKALPAPPSCWVILAKPKIGVSTAKIYANLNLENMQHPNTKQMIQALENNDYALMCRSLGNVLEPVTCSLHPEVAFIKQQMLRFGVDAALMSGSGPTVYGLVKNEYRIHRVYNGLKGFCDEVYAVRMLGKRNSLA</sequence>
<evidence type="ECO:0000259" key="10">
    <source>
        <dbReference type="Pfam" id="PF00288"/>
    </source>
</evidence>
<dbReference type="GO" id="GO:0005524">
    <property type="term" value="F:ATP binding"/>
    <property type="evidence" value="ECO:0007669"/>
    <property type="project" value="UniProtKB-UniRule"/>
</dbReference>
<evidence type="ECO:0000256" key="3">
    <source>
        <dbReference type="ARBA" id="ARBA00017473"/>
    </source>
</evidence>
<feature type="domain" description="GHMP kinase C-terminal" evidence="11">
    <location>
        <begin position="196"/>
        <end position="271"/>
    </location>
</feature>
<dbReference type="OrthoDB" id="9809438at2"/>
<evidence type="ECO:0000259" key="11">
    <source>
        <dbReference type="Pfam" id="PF08544"/>
    </source>
</evidence>
<evidence type="ECO:0000256" key="7">
    <source>
        <dbReference type="ARBA" id="ARBA00022840"/>
    </source>
</evidence>
<accession>A0A540UYA2</accession>
<evidence type="ECO:0000256" key="4">
    <source>
        <dbReference type="ARBA" id="ARBA00022679"/>
    </source>
</evidence>
<keyword evidence="5 9" id="KW-0547">Nucleotide-binding</keyword>
<dbReference type="Pfam" id="PF08544">
    <property type="entry name" value="GHMP_kinases_C"/>
    <property type="match status" value="1"/>
</dbReference>
<evidence type="ECO:0000256" key="6">
    <source>
        <dbReference type="ARBA" id="ARBA00022777"/>
    </source>
</evidence>
<dbReference type="GO" id="GO:0050515">
    <property type="term" value="F:4-(cytidine 5'-diphospho)-2-C-methyl-D-erythritol kinase activity"/>
    <property type="evidence" value="ECO:0007669"/>
    <property type="project" value="UniProtKB-UniRule"/>
</dbReference>
<evidence type="ECO:0000256" key="9">
    <source>
        <dbReference type="HAMAP-Rule" id="MF_00061"/>
    </source>
</evidence>
<feature type="binding site" evidence="9">
    <location>
        <begin position="93"/>
        <end position="103"/>
    </location>
    <ligand>
        <name>ATP</name>
        <dbReference type="ChEBI" id="CHEBI:30616"/>
    </ligand>
</feature>
<dbReference type="SUPFAM" id="SSF55060">
    <property type="entry name" value="GHMP Kinase, C-terminal domain"/>
    <property type="match status" value="1"/>
</dbReference>
<comment type="function">
    <text evidence="9">Catalyzes the phosphorylation of the position 2 hydroxy group of 4-diphosphocytidyl-2C-methyl-D-erythritol.</text>
</comment>
<dbReference type="InterPro" id="IPR004424">
    <property type="entry name" value="IspE"/>
</dbReference>
<dbReference type="HAMAP" id="MF_00061">
    <property type="entry name" value="IspE"/>
    <property type="match status" value="1"/>
</dbReference>
<dbReference type="InterPro" id="IPR006204">
    <property type="entry name" value="GHMP_kinase_N_dom"/>
</dbReference>
<evidence type="ECO:0000313" key="12">
    <source>
        <dbReference type="EMBL" id="TQE89481.1"/>
    </source>
</evidence>
<keyword evidence="13" id="KW-1185">Reference proteome</keyword>
<dbReference type="Proteomes" id="UP000315753">
    <property type="component" value="Unassembled WGS sequence"/>
</dbReference>
<dbReference type="Gene3D" id="3.30.70.890">
    <property type="entry name" value="GHMP kinase, C-terminal domain"/>
    <property type="match status" value="1"/>
</dbReference>
<evidence type="ECO:0000256" key="8">
    <source>
        <dbReference type="ARBA" id="ARBA00032554"/>
    </source>
</evidence>
<dbReference type="EMBL" id="VIGD01000018">
    <property type="protein sequence ID" value="TQE89481.1"/>
    <property type="molecule type" value="Genomic_DNA"/>
</dbReference>
<keyword evidence="4 9" id="KW-0808">Transferase</keyword>
<keyword evidence="7 9" id="KW-0067">ATP-binding</keyword>
<reference evidence="12 13" key="1">
    <citation type="submission" date="2019-06" db="EMBL/GenBank/DDBJ databases">
        <title>Genome sequence of Ureibacillus terrenus.</title>
        <authorList>
            <person name="Maclea K.S."/>
            <person name="Simoes M."/>
        </authorList>
    </citation>
    <scope>NUCLEOTIDE SEQUENCE [LARGE SCALE GENOMIC DNA]</scope>
    <source>
        <strain evidence="12 13">ATCC BAA-384</strain>
    </source>
</reference>
<gene>
    <name evidence="9" type="primary">ispE</name>
    <name evidence="12" type="ORF">FKZ59_12195</name>
</gene>
<evidence type="ECO:0000256" key="1">
    <source>
        <dbReference type="ARBA" id="ARBA00009684"/>
    </source>
</evidence>
<dbReference type="Gene3D" id="3.30.230.10">
    <property type="match status" value="1"/>
</dbReference>
<feature type="active site" evidence="9">
    <location>
        <position position="9"/>
    </location>
</feature>
<comment type="catalytic activity">
    <reaction evidence="9">
        <text>4-CDP-2-C-methyl-D-erythritol + ATP = 4-CDP-2-C-methyl-D-erythritol 2-phosphate + ADP + H(+)</text>
        <dbReference type="Rhea" id="RHEA:18437"/>
        <dbReference type="ChEBI" id="CHEBI:15378"/>
        <dbReference type="ChEBI" id="CHEBI:30616"/>
        <dbReference type="ChEBI" id="CHEBI:57823"/>
        <dbReference type="ChEBI" id="CHEBI:57919"/>
        <dbReference type="ChEBI" id="CHEBI:456216"/>
        <dbReference type="EC" id="2.7.1.148"/>
    </reaction>
</comment>
<dbReference type="InterPro" id="IPR020568">
    <property type="entry name" value="Ribosomal_Su5_D2-typ_SF"/>
</dbReference>
<name>A0A540UYA2_9BACL</name>
<comment type="pathway">
    <text evidence="9">Isoprenoid biosynthesis; isopentenyl diphosphate biosynthesis via DXP pathway; isopentenyl diphosphate from 1-deoxy-D-xylulose 5-phosphate: step 3/6.</text>
</comment>
<feature type="active site" evidence="9">
    <location>
        <position position="135"/>
    </location>
</feature>
<dbReference type="GO" id="GO:0019288">
    <property type="term" value="P:isopentenyl diphosphate biosynthetic process, methylerythritol 4-phosphate pathway"/>
    <property type="evidence" value="ECO:0007669"/>
    <property type="project" value="UniProtKB-UniRule"/>
</dbReference>
<dbReference type="AlphaFoldDB" id="A0A540UYA2"/>
<dbReference type="PANTHER" id="PTHR43527">
    <property type="entry name" value="4-DIPHOSPHOCYTIDYL-2-C-METHYL-D-ERYTHRITOL KINASE, CHLOROPLASTIC"/>
    <property type="match status" value="1"/>
</dbReference>
<keyword evidence="9" id="KW-0414">Isoprene biosynthesis</keyword>
<dbReference type="InterPro" id="IPR036554">
    <property type="entry name" value="GHMP_kinase_C_sf"/>
</dbReference>
<dbReference type="PANTHER" id="PTHR43527:SF2">
    <property type="entry name" value="4-DIPHOSPHOCYTIDYL-2-C-METHYL-D-ERYTHRITOL KINASE, CHLOROPLASTIC"/>
    <property type="match status" value="1"/>
</dbReference>
<dbReference type="NCBIfam" id="TIGR00154">
    <property type="entry name" value="ispE"/>
    <property type="match status" value="1"/>
</dbReference>
<dbReference type="SUPFAM" id="SSF54211">
    <property type="entry name" value="Ribosomal protein S5 domain 2-like"/>
    <property type="match status" value="1"/>
</dbReference>
<keyword evidence="6 9" id="KW-0418">Kinase</keyword>
<dbReference type="InterPro" id="IPR014721">
    <property type="entry name" value="Ribsml_uS5_D2-typ_fold_subgr"/>
</dbReference>
<proteinExistence type="inferred from homology"/>
<dbReference type="UniPathway" id="UPA00056">
    <property type="reaction ID" value="UER00094"/>
</dbReference>
<evidence type="ECO:0000256" key="5">
    <source>
        <dbReference type="ARBA" id="ARBA00022741"/>
    </source>
</evidence>
<dbReference type="PIRSF" id="PIRSF010376">
    <property type="entry name" value="IspE"/>
    <property type="match status" value="1"/>
</dbReference>